<organism evidence="3 4">
    <name type="scientific">Corynebacterium heidelbergense</name>
    <dbReference type="NCBI Taxonomy" id="2055947"/>
    <lineage>
        <taxon>Bacteria</taxon>
        <taxon>Bacillati</taxon>
        <taxon>Actinomycetota</taxon>
        <taxon>Actinomycetes</taxon>
        <taxon>Mycobacteriales</taxon>
        <taxon>Corynebacteriaceae</taxon>
        <taxon>Corynebacterium</taxon>
    </lineage>
</organism>
<dbReference type="EMBL" id="QHCV01000009">
    <property type="protein sequence ID" value="RAV32827.1"/>
    <property type="molecule type" value="Genomic_DNA"/>
</dbReference>
<dbReference type="AlphaFoldDB" id="A0A364V877"/>
<reference evidence="3 4" key="1">
    <citation type="journal article" date="2018" name="Syst. Appl. Microbiol.">
        <title>Corynebacterium heidelbergense sp. nov., isolated from the preen glands of Egyptian geese (Alopochen aegyptiacus).</title>
        <authorList>
            <person name="Braun M.S."/>
            <person name="Wang E."/>
            <person name="Zimmermann S."/>
            <person name="Wink M."/>
        </authorList>
    </citation>
    <scope>NUCLEOTIDE SEQUENCE [LARGE SCALE GENOMIC DNA]</scope>
    <source>
        <strain evidence="3 4">647</strain>
    </source>
</reference>
<evidence type="ECO:0000259" key="2">
    <source>
        <dbReference type="Pfam" id="PF13472"/>
    </source>
</evidence>
<dbReference type="Pfam" id="PF13472">
    <property type="entry name" value="Lipase_GDSL_2"/>
    <property type="match status" value="1"/>
</dbReference>
<dbReference type="Gene3D" id="3.40.50.1110">
    <property type="entry name" value="SGNH hydrolase"/>
    <property type="match status" value="1"/>
</dbReference>
<keyword evidence="4" id="KW-1185">Reference proteome</keyword>
<feature type="chain" id="PRO_5016719089" evidence="1">
    <location>
        <begin position="36"/>
        <end position="289"/>
    </location>
</feature>
<comment type="caution">
    <text evidence="3">The sequence shown here is derived from an EMBL/GenBank/DDBJ whole genome shotgun (WGS) entry which is preliminary data.</text>
</comment>
<name>A0A364V877_9CORY</name>
<feature type="signal peptide" evidence="1">
    <location>
        <begin position="1"/>
        <end position="35"/>
    </location>
</feature>
<proteinExistence type="predicted"/>
<accession>A0A364V877</accession>
<keyword evidence="1" id="KW-0732">Signal</keyword>
<evidence type="ECO:0000313" key="3">
    <source>
        <dbReference type="EMBL" id="RAV32827.1"/>
    </source>
</evidence>
<dbReference type="InterPro" id="IPR013830">
    <property type="entry name" value="SGNH_hydro"/>
</dbReference>
<gene>
    <name evidence="3" type="ORF">DLJ54_01625</name>
</gene>
<protein>
    <submittedName>
        <fullName evidence="3">Esterase</fullName>
    </submittedName>
</protein>
<evidence type="ECO:0000256" key="1">
    <source>
        <dbReference type="SAM" id="SignalP"/>
    </source>
</evidence>
<dbReference type="SUPFAM" id="SSF52266">
    <property type="entry name" value="SGNH hydrolase"/>
    <property type="match status" value="1"/>
</dbReference>
<evidence type="ECO:0000313" key="4">
    <source>
        <dbReference type="Proteomes" id="UP000251577"/>
    </source>
</evidence>
<dbReference type="InterPro" id="IPR036514">
    <property type="entry name" value="SGNH_hydro_sf"/>
</dbReference>
<feature type="domain" description="SGNH hydrolase-type esterase" evidence="2">
    <location>
        <begin position="45"/>
        <end position="278"/>
    </location>
</feature>
<sequence>MAIAGDAVSMRKKLFAGILAVFACAGAATAAPAQAAPAGNVVYAGDSFTSNPEYWRVVANRVNPEFARQGTPTTDGCLQTPDNAPRLLAGKTGLPVADWSCPGQTSRSMLGRLDRAIQTGDLHRKTRSVILAVGINNYGPAGVSEGTNILDPGAVQAAMVADMKAAAEKIRRVAPGAKIIVQGQLSVSDPVTAMYCSVNVVPNLPAGFPIPLLRDVENFSHDAQRAAAREIGAPFVEIKDPSAGHSSCAPDQERWVAGVIDTTTPNYHMMFHPSRAGSDFVASEVAKFI</sequence>
<dbReference type="Proteomes" id="UP000251577">
    <property type="component" value="Unassembled WGS sequence"/>
</dbReference>